<feature type="region of interest" description="Disordered" evidence="10">
    <location>
        <begin position="297"/>
        <end position="322"/>
    </location>
</feature>
<feature type="compositionally biased region" description="Low complexity" evidence="10">
    <location>
        <begin position="435"/>
        <end position="474"/>
    </location>
</feature>
<feature type="region of interest" description="Disordered" evidence="10">
    <location>
        <begin position="364"/>
        <end position="544"/>
    </location>
</feature>
<evidence type="ECO:0000256" key="2">
    <source>
        <dbReference type="ARBA" id="ARBA00008926"/>
    </source>
</evidence>
<feature type="compositionally biased region" description="Low complexity" evidence="10">
    <location>
        <begin position="411"/>
        <end position="427"/>
    </location>
</feature>
<organism evidence="12 13">
    <name type="scientific">Diplodia intermedia</name>
    <dbReference type="NCBI Taxonomy" id="856260"/>
    <lineage>
        <taxon>Eukaryota</taxon>
        <taxon>Fungi</taxon>
        <taxon>Dikarya</taxon>
        <taxon>Ascomycota</taxon>
        <taxon>Pezizomycotina</taxon>
        <taxon>Dothideomycetes</taxon>
        <taxon>Dothideomycetes incertae sedis</taxon>
        <taxon>Botryosphaeriales</taxon>
        <taxon>Botryosphaeriaceae</taxon>
        <taxon>Diplodia</taxon>
    </lineage>
</organism>
<keyword evidence="4" id="KW-0068">Autocatalytic cleavage</keyword>
<evidence type="ECO:0000256" key="3">
    <source>
        <dbReference type="ARBA" id="ARBA00022448"/>
    </source>
</evidence>
<feature type="compositionally biased region" description="Polar residues" evidence="10">
    <location>
        <begin position="1125"/>
        <end position="1139"/>
    </location>
</feature>
<feature type="region of interest" description="Disordered" evidence="10">
    <location>
        <begin position="1094"/>
        <end position="1167"/>
    </location>
</feature>
<feature type="compositionally biased region" description="Polar residues" evidence="10">
    <location>
        <begin position="661"/>
        <end position="679"/>
    </location>
</feature>
<feature type="region of interest" description="Disordered" evidence="10">
    <location>
        <begin position="137"/>
        <end position="156"/>
    </location>
</feature>
<keyword evidence="8" id="KW-0906">Nuclear pore complex</keyword>
<dbReference type="PROSITE" id="PS51434">
    <property type="entry name" value="NUP_C"/>
    <property type="match status" value="1"/>
</dbReference>
<keyword evidence="13" id="KW-1185">Reference proteome</keyword>
<evidence type="ECO:0000256" key="9">
    <source>
        <dbReference type="ARBA" id="ARBA00023242"/>
    </source>
</evidence>
<feature type="compositionally biased region" description="Gly residues" evidence="10">
    <location>
        <begin position="475"/>
        <end position="484"/>
    </location>
</feature>
<evidence type="ECO:0000256" key="1">
    <source>
        <dbReference type="ARBA" id="ARBA00004567"/>
    </source>
</evidence>
<feature type="region of interest" description="Disordered" evidence="10">
    <location>
        <begin position="625"/>
        <end position="724"/>
    </location>
</feature>
<feature type="compositionally biased region" description="Gly residues" evidence="10">
    <location>
        <begin position="501"/>
        <end position="512"/>
    </location>
</feature>
<dbReference type="Gene3D" id="1.10.10.2360">
    <property type="match status" value="1"/>
</dbReference>
<accession>A0ABR3U4L0</accession>
<evidence type="ECO:0000256" key="7">
    <source>
        <dbReference type="ARBA" id="ARBA00023010"/>
    </source>
</evidence>
<dbReference type="Proteomes" id="UP001521184">
    <property type="component" value="Unassembled WGS sequence"/>
</dbReference>
<dbReference type="InterPro" id="IPR025574">
    <property type="entry name" value="Nucleoporin_FG_rpt"/>
</dbReference>
<feature type="compositionally biased region" description="Polar residues" evidence="10">
    <location>
        <begin position="1985"/>
        <end position="1998"/>
    </location>
</feature>
<dbReference type="EMBL" id="JAKEKT020000001">
    <property type="protein sequence ID" value="KAL1651910.1"/>
    <property type="molecule type" value="Genomic_DNA"/>
</dbReference>
<keyword evidence="9" id="KW-0539">Nucleus</keyword>
<dbReference type="Gene3D" id="3.30.1610.10">
    <property type="entry name" value="Peptidase S59, nucleoporin"/>
    <property type="match status" value="1"/>
</dbReference>
<evidence type="ECO:0000256" key="8">
    <source>
        <dbReference type="ARBA" id="ARBA00023132"/>
    </source>
</evidence>
<sequence length="2136" mass="222680">MSAFGGFGSGFGSNNNQQQQQQSTGFGGGFGANNNANTSGGFGSTGFGSNTGGSLFGGANAGTGGGFGSGGGFGGNTSSSPFGAKPAFGAPTTSSSGSLFGGGGAGTGTATTGGTGFGGGGFGSTNTASTGFGGGNTGGGGLFGQQNKPAFGAGTTGTTGGLFGGGGGANPASTTGSAFGAGGATAFGGGLNQSANNGTANTPFQAHVEKDGATSQNAHYQTVTFQQPYQGFSLEELRLQDYAQGRRYGNANGQAGAFGASTGFGGFGSNTSTPAPAATGGFGSNTSSGGGLFGAQNNTSNTSSPFGGAQSNTTGGFGSNTGGGLFGANKPATGGLFGGNTASSGQSTGGLFGTAGNTGTSAFGGGNTGGFGSAPSSGAGGLFGGNNQQQQQQQNKPAFGGFGSGTGTGFGSSTTGTGFGANNNTNTAGGGLFGGNTNNTTSAFGANNQQQQQGASNPFGGFGQNNQTQPQNQPSGGGLFGGFGQNNQNNQQQNKPLFGGATPGATGGGLFGGNNQQQQNQTGGGLFGGNNQQQNQAGGGLFGAKPAGTTGGLFGGASNTNTNTGGGLFGGALGQNNQQQNQAGGGLFGAKPAGQTGGGLFGGAQNNTANTGGGLFGGSLGQNNNAAPSGLGGGLFGGAQQQNQQQQPQLGGSLFGGSMMAQPSTNQNPQLTASMNGNPYGNEHLFASLSSPGQSVGPLATPLSSSQKQKKNAILPQHRINPAASSRLITPQKRLNGYGFSYSTYGTPGSAMGSGSPSFSGSLIGGGGSFSKSLSKSFSTSSLKNTWNAEDSILSPGAFNPSKRPAYSNTGSLKKLNIDRALHVRPSLFGEEPNSNPASQKKRVSFDASTTLNGSLDGANGALVPADRESTTPSAEEQGFLRSSKNGERPTNGTAANGDKTPEMEQVRGNELAVVPEEPSETDKILKIANEKARKAQRDQTPGKYWSEPSLEELRKLSKQQLKSLENFRVGREGIGEIQFEHPVDMTAINLDDLFGDVIQLNVRNATVYPSKTSTPPMGKGLNVPSLILLENSWPRAQAGRIAVHEKAGPRFQKHIDRLKKVEGTEFVSYDSKTGTWTFRVQHYTTYGLEYDDEEEDDDTMLTDPPVDLQSPTPMARRGPLSAMSRMSQDDSTIMSLAESSPDDTFDFKRGPARRTNVPGSFDEEGDYYEDDLVYGQDDTLNSTQSFLDERSVGPYEDGSDMDDAASYRSGSDSEPEHTMAGSFPIPDLTTEQTPAKNTVFSASGMPKSILKASRVGFGTPTKGAFDFEGDWAAQLQRTISPKKQDRQTLRENQSSALRQFDDDIEETPKAPTFAKSTNKSFSNSIDLMNSLFGQSTARRSATANGSPIKKGKGLEWPYQKRPKTGDELDDPTEAEKAFHEAFKPTWTHDGTLTYTAPGSAPKMQGAFIANLKNSIVSEHKDVRFAKFSTPEDIWPATIVEQASPNNTNLIDGSDEEPPRAETLEMKFADLANAVSIDTPAGRFEQEVWKLASILFDSLSADDIPEGVPNDLQTFENQIRTLKLSEFWKSIVLADADRQARLATSAEERAIARLSSHSVTEACDALIDGKDFRLATLIAQIGGPQSSREAIAVQIEEWRTQHVLSEMSDSVRALYTILSGEFTVSDGAPGPASENRAEDVRISSRFGLDWRQAFGFRLWYGRQTDTADDGLIEYAVQRFEDELGEGDESVKPVPWFVRAGIKTGWDDPTPQERQDVLWGLLKLYKAYRQNDMTFSVADILAPENTTGNPVNARLSWQLLTLLRARNILPREVVSYDMDYDGPREGEHFNAREITEISDSLTQTFSIPLLTPQHWTHATWVLIHLTDDAERAAAVKDQLAFNAGLIGEDAASDATFAHLTTALRIAPSWIYAAKAQHARAVLGDAVKEVQYLLAAGNFARAHEVLCRAVAPAAVVANTQHDLDTLATLLGGFAGAPEKDVIEWHAGGAVYVDYLALLRSSHHHHHHHHTANPFASSLNGAGGSSNTIARPSSSGSNIIGSQDHLAASSSSSSSAAPPPSDIKPVLHRLSAALAAIAPQLNAREVLERAALKEIARTVLEGVKKQQQQQQQQAAAAAKTSLASASDMDGLEATDAAGGRFAEKERRNVLRMGVTEEASLWLGRGVGVEYWRAVVGGGR</sequence>
<feature type="compositionally biased region" description="Low complexity" evidence="10">
    <location>
        <begin position="485"/>
        <end position="500"/>
    </location>
</feature>
<dbReference type="PANTHER" id="PTHR23198">
    <property type="entry name" value="NUCLEOPORIN"/>
    <property type="match status" value="1"/>
</dbReference>
<dbReference type="PANTHER" id="PTHR23198:SF6">
    <property type="entry name" value="NUCLEAR PORE COMPLEX PROTEIN NUP98-NUP96"/>
    <property type="match status" value="1"/>
</dbReference>
<evidence type="ECO:0000256" key="4">
    <source>
        <dbReference type="ARBA" id="ARBA00022813"/>
    </source>
</evidence>
<comment type="subcellular location">
    <subcellularLocation>
        <location evidence="1">Nucleus</location>
        <location evidence="1">Nuclear pore complex</location>
    </subcellularLocation>
</comment>
<feature type="compositionally biased region" description="Gly residues" evidence="10">
    <location>
        <begin position="364"/>
        <end position="384"/>
    </location>
</feature>
<dbReference type="Pfam" id="PF12110">
    <property type="entry name" value="Nup96"/>
    <property type="match status" value="1"/>
</dbReference>
<keyword evidence="3" id="KW-0813">Transport</keyword>
<evidence type="ECO:0000313" key="13">
    <source>
        <dbReference type="Proteomes" id="UP001521184"/>
    </source>
</evidence>
<feature type="compositionally biased region" description="Low complexity" evidence="10">
    <location>
        <begin position="12"/>
        <end position="24"/>
    </location>
</feature>
<dbReference type="Pfam" id="PF04096">
    <property type="entry name" value="Nucleoporin2"/>
    <property type="match status" value="1"/>
</dbReference>
<dbReference type="InterPro" id="IPR007230">
    <property type="entry name" value="Nup98_auto-Pept-S59_dom"/>
</dbReference>
<feature type="compositionally biased region" description="Low complexity" evidence="10">
    <location>
        <begin position="2004"/>
        <end position="2013"/>
    </location>
</feature>
<feature type="region of interest" description="Disordered" evidence="10">
    <location>
        <begin position="1"/>
        <end position="44"/>
    </location>
</feature>
<feature type="region of interest" description="Disordered" evidence="10">
    <location>
        <begin position="1337"/>
        <end position="1375"/>
    </location>
</feature>
<dbReference type="InterPro" id="IPR037665">
    <property type="entry name" value="Nucleoporin_S59-like"/>
</dbReference>
<feature type="region of interest" description="Disordered" evidence="10">
    <location>
        <begin position="850"/>
        <end position="904"/>
    </location>
</feature>
<evidence type="ECO:0000256" key="6">
    <source>
        <dbReference type="ARBA" id="ARBA00022927"/>
    </source>
</evidence>
<protein>
    <recommendedName>
        <fullName evidence="11">Peptidase S59 domain-containing protein</fullName>
    </recommendedName>
</protein>
<reference evidence="12 13" key="1">
    <citation type="journal article" date="2023" name="Plant Dis.">
        <title>First Report of Diplodia intermedia Causing Canker and Dieback Diseases on Apple Trees in Canada.</title>
        <authorList>
            <person name="Ellouze W."/>
            <person name="Ilyukhin E."/>
            <person name="Sulman M."/>
            <person name="Ali S."/>
        </authorList>
    </citation>
    <scope>NUCLEOTIDE SEQUENCE [LARGE SCALE GENOMIC DNA]</scope>
    <source>
        <strain evidence="12 13">M45-28</strain>
    </source>
</reference>
<evidence type="ECO:0000313" key="12">
    <source>
        <dbReference type="EMBL" id="KAL1651910.1"/>
    </source>
</evidence>
<keyword evidence="5" id="KW-0509">mRNA transport</keyword>
<evidence type="ECO:0000256" key="10">
    <source>
        <dbReference type="SAM" id="MobiDB-lite"/>
    </source>
</evidence>
<proteinExistence type="inferred from homology"/>
<dbReference type="Pfam" id="PF13634">
    <property type="entry name" value="Nucleoporin_FG"/>
    <property type="match status" value="3"/>
</dbReference>
<feature type="compositionally biased region" description="Low complexity" evidence="10">
    <location>
        <begin position="385"/>
        <end position="399"/>
    </location>
</feature>
<feature type="domain" description="Peptidase S59" evidence="11">
    <location>
        <begin position="942"/>
        <end position="1084"/>
    </location>
</feature>
<feature type="compositionally biased region" description="Polar residues" evidence="10">
    <location>
        <begin position="871"/>
        <end position="895"/>
    </location>
</feature>
<keyword evidence="6" id="KW-0653">Protein transport</keyword>
<comment type="caution">
    <text evidence="12">The sequence shown here is derived from an EMBL/GenBank/DDBJ whole genome shotgun (WGS) entry which is preliminary data.</text>
</comment>
<dbReference type="InterPro" id="IPR021967">
    <property type="entry name" value="Nup98_C"/>
</dbReference>
<feature type="region of interest" description="Disordered" evidence="10">
    <location>
        <begin position="1280"/>
        <end position="1318"/>
    </location>
</feature>
<feature type="region of interest" description="Disordered" evidence="10">
    <location>
        <begin position="1964"/>
        <end position="2020"/>
    </location>
</feature>
<feature type="compositionally biased region" description="Gly residues" evidence="10">
    <location>
        <begin position="1"/>
        <end position="11"/>
    </location>
</feature>
<dbReference type="InterPro" id="IPR036903">
    <property type="entry name" value="Nup98_auto-Pept-S59_dom_sf"/>
</dbReference>
<evidence type="ECO:0000259" key="11">
    <source>
        <dbReference type="PROSITE" id="PS51434"/>
    </source>
</evidence>
<keyword evidence="7" id="KW-0811">Translocation</keyword>
<feature type="region of interest" description="Disordered" evidence="10">
    <location>
        <begin position="568"/>
        <end position="591"/>
    </location>
</feature>
<dbReference type="Gene3D" id="1.25.40.690">
    <property type="match status" value="1"/>
</dbReference>
<feature type="compositionally biased region" description="Low complexity" evidence="10">
    <location>
        <begin position="638"/>
        <end position="652"/>
    </location>
</feature>
<feature type="compositionally biased region" description="Polar residues" evidence="10">
    <location>
        <begin position="1337"/>
        <end position="1346"/>
    </location>
</feature>
<dbReference type="SUPFAM" id="SSF82215">
    <property type="entry name" value="C-terminal autoproteolytic domain of nucleoporin nup98"/>
    <property type="match status" value="1"/>
</dbReference>
<gene>
    <name evidence="12" type="ORF">SLS58_000033</name>
</gene>
<evidence type="ECO:0000256" key="5">
    <source>
        <dbReference type="ARBA" id="ARBA00022816"/>
    </source>
</evidence>
<feature type="region of interest" description="Disordered" evidence="10">
    <location>
        <begin position="1188"/>
        <end position="1232"/>
    </location>
</feature>
<feature type="compositionally biased region" description="Gly residues" evidence="10">
    <location>
        <begin position="400"/>
        <end position="410"/>
    </location>
</feature>
<comment type="similarity">
    <text evidence="2">Belongs to the nucleoporin GLFG family.</text>
</comment>
<name>A0ABR3U4L0_9PEZI</name>